<keyword evidence="2" id="KW-1185">Reference proteome</keyword>
<reference evidence="1" key="2">
    <citation type="submission" date="2020-11" db="EMBL/GenBank/DDBJ databases">
        <authorList>
            <person name="McCartney M.A."/>
            <person name="Auch B."/>
            <person name="Kono T."/>
            <person name="Mallez S."/>
            <person name="Becker A."/>
            <person name="Gohl D.M."/>
            <person name="Silverstein K.A.T."/>
            <person name="Koren S."/>
            <person name="Bechman K.B."/>
            <person name="Herman A."/>
            <person name="Abrahante J.E."/>
            <person name="Garbe J."/>
        </authorList>
    </citation>
    <scope>NUCLEOTIDE SEQUENCE</scope>
    <source>
        <strain evidence="1">Duluth1</strain>
        <tissue evidence="1">Whole animal</tissue>
    </source>
</reference>
<name>A0A9D4NM70_DREPO</name>
<evidence type="ECO:0000313" key="2">
    <source>
        <dbReference type="Proteomes" id="UP000828390"/>
    </source>
</evidence>
<dbReference type="AlphaFoldDB" id="A0A9D4NM70"/>
<gene>
    <name evidence="1" type="ORF">DPMN_020464</name>
</gene>
<dbReference type="EMBL" id="JAIWYP010000001">
    <property type="protein sequence ID" value="KAH3896289.1"/>
    <property type="molecule type" value="Genomic_DNA"/>
</dbReference>
<reference evidence="1" key="1">
    <citation type="journal article" date="2019" name="bioRxiv">
        <title>The Genome of the Zebra Mussel, Dreissena polymorpha: A Resource for Invasive Species Research.</title>
        <authorList>
            <person name="McCartney M.A."/>
            <person name="Auch B."/>
            <person name="Kono T."/>
            <person name="Mallez S."/>
            <person name="Zhang Y."/>
            <person name="Obille A."/>
            <person name="Becker A."/>
            <person name="Abrahante J.E."/>
            <person name="Garbe J."/>
            <person name="Badalamenti J.P."/>
            <person name="Herman A."/>
            <person name="Mangelson H."/>
            <person name="Liachko I."/>
            <person name="Sullivan S."/>
            <person name="Sone E.D."/>
            <person name="Koren S."/>
            <person name="Silverstein K.A.T."/>
            <person name="Beckman K.B."/>
            <person name="Gohl D.M."/>
        </authorList>
    </citation>
    <scope>NUCLEOTIDE SEQUENCE</scope>
    <source>
        <strain evidence="1">Duluth1</strain>
        <tissue evidence="1">Whole animal</tissue>
    </source>
</reference>
<proteinExistence type="predicted"/>
<sequence length="183" mass="20931">MTSNLSHYYPAFLHSESSLFCTLEHSFEQRVVSGDVPKPSQARFLRLMIIRRGSYGGFNICCNEYGVRCSCGLCRKSETSVYKGLYPSYVSRSLCRTVGWRIRVPCRSFTRWGKRIELLVQNLLSLAIATEVNHMSIKEYCVAGVSEEFSMNCTTPSAMLNPLRTCKRLSCHTRSKSMKLWKN</sequence>
<evidence type="ECO:0000313" key="1">
    <source>
        <dbReference type="EMBL" id="KAH3896289.1"/>
    </source>
</evidence>
<organism evidence="1 2">
    <name type="scientific">Dreissena polymorpha</name>
    <name type="common">Zebra mussel</name>
    <name type="synonym">Mytilus polymorpha</name>
    <dbReference type="NCBI Taxonomy" id="45954"/>
    <lineage>
        <taxon>Eukaryota</taxon>
        <taxon>Metazoa</taxon>
        <taxon>Spiralia</taxon>
        <taxon>Lophotrochozoa</taxon>
        <taxon>Mollusca</taxon>
        <taxon>Bivalvia</taxon>
        <taxon>Autobranchia</taxon>
        <taxon>Heteroconchia</taxon>
        <taxon>Euheterodonta</taxon>
        <taxon>Imparidentia</taxon>
        <taxon>Neoheterodontei</taxon>
        <taxon>Myida</taxon>
        <taxon>Dreissenoidea</taxon>
        <taxon>Dreissenidae</taxon>
        <taxon>Dreissena</taxon>
    </lineage>
</organism>
<protein>
    <submittedName>
        <fullName evidence="1">Uncharacterized protein</fullName>
    </submittedName>
</protein>
<comment type="caution">
    <text evidence="1">The sequence shown here is derived from an EMBL/GenBank/DDBJ whole genome shotgun (WGS) entry which is preliminary data.</text>
</comment>
<dbReference type="Proteomes" id="UP000828390">
    <property type="component" value="Unassembled WGS sequence"/>
</dbReference>
<accession>A0A9D4NM70</accession>